<protein>
    <submittedName>
        <fullName evidence="3">Long-chain acyl-CoA synthetase</fullName>
        <ecNumber evidence="3">6.2.1.3</ecNumber>
    </submittedName>
</protein>
<dbReference type="Pfam" id="PF23562">
    <property type="entry name" value="AMP-binding_C_3"/>
    <property type="match status" value="1"/>
</dbReference>
<dbReference type="RefSeq" id="WP_183369196.1">
    <property type="nucleotide sequence ID" value="NZ_BAABHL010000063.1"/>
</dbReference>
<evidence type="ECO:0000313" key="4">
    <source>
        <dbReference type="Proteomes" id="UP000551501"/>
    </source>
</evidence>
<dbReference type="Proteomes" id="UP000551501">
    <property type="component" value="Unassembled WGS sequence"/>
</dbReference>
<dbReference type="AlphaFoldDB" id="A0A840EUG5"/>
<feature type="domain" description="AMP-dependent synthetase/ligase" evidence="2">
    <location>
        <begin position="38"/>
        <end position="458"/>
    </location>
</feature>
<dbReference type="PANTHER" id="PTHR43767">
    <property type="entry name" value="LONG-CHAIN-FATTY-ACID--COA LIGASE"/>
    <property type="match status" value="1"/>
</dbReference>
<sequence>MASTRPVSTKPSGGQKIPVLQHASGFQAVERTFAQMLHDRAQHEPHTVAFNQWKDGVVQPTTWREYDERVTRVALGLNDLGVTPGDRVAIMCSARQEWVIAALAVLTVGGVLVGVYPTSSHHELEQVLGSSEATAIVAETAADLAKVSEVAPRLPHLRVAIGVDAVPSGPATMTAATWQTVIEAGTKLGQSAPDLHDELIRDGDIDQPAVLFSTSGSTGAPKYVVHTHRSLQYAVLSQAMTYPEMGRVQHDLVGFLGLSHVAPALMGVFAPVMTRLVITFCTMEERSEVLIAVRPTAVVWPPRMHEKLATEALQAIKNSHPAFRIGYSLAMRVARRTSALRWRGASVPIHLRAADDVCRKLIFLPLRAKVGMDRITVSWTASGSMTPEVAALWHTWGLDLRELYGTTETCGTVIAQWDRDYPAPGTIGKCLPDDRWAARVSPDGELELRAPCLFTEYWNNPEARADAFNDGWYRTGDLVEMAADGEVKIIGRVKDLIKTSGGKSVSPQPIEIRLKASPLIDEAIIVGEGRKYLTVLLAVSAEARGMEPGERDAVLRQWIDEVNSELARPLQLKDFRVLPRPLSADSGELTLKGTIRRANVLISFADVAQTMYSGDEHSEIARHTRFIRTGRG</sequence>
<proteinExistence type="predicted"/>
<dbReference type="InterPro" id="IPR042099">
    <property type="entry name" value="ANL_N_sf"/>
</dbReference>
<name>A0A840EUG5_9ACTN</name>
<dbReference type="SUPFAM" id="SSF56801">
    <property type="entry name" value="Acetyl-CoA synthetase-like"/>
    <property type="match status" value="1"/>
</dbReference>
<evidence type="ECO:0000259" key="2">
    <source>
        <dbReference type="Pfam" id="PF00501"/>
    </source>
</evidence>
<dbReference type="GO" id="GO:0004467">
    <property type="term" value="F:long-chain fatty acid-CoA ligase activity"/>
    <property type="evidence" value="ECO:0007669"/>
    <property type="project" value="UniProtKB-EC"/>
</dbReference>
<dbReference type="PANTHER" id="PTHR43767:SF1">
    <property type="entry name" value="NONRIBOSOMAL PEPTIDE SYNTHASE PES1 (EUROFUNG)-RELATED"/>
    <property type="match status" value="1"/>
</dbReference>
<dbReference type="InterPro" id="IPR000873">
    <property type="entry name" value="AMP-dep_synth/lig_dom"/>
</dbReference>
<evidence type="ECO:0000256" key="1">
    <source>
        <dbReference type="SAM" id="Phobius"/>
    </source>
</evidence>
<keyword evidence="1" id="KW-1133">Transmembrane helix</keyword>
<dbReference type="InterPro" id="IPR050237">
    <property type="entry name" value="ATP-dep_AMP-bd_enzyme"/>
</dbReference>
<gene>
    <name evidence="3" type="ORF">BKA16_000536</name>
</gene>
<evidence type="ECO:0000313" key="3">
    <source>
        <dbReference type="EMBL" id="MBB4133984.1"/>
    </source>
</evidence>
<keyword evidence="1" id="KW-0812">Transmembrane</keyword>
<reference evidence="3 4" key="1">
    <citation type="submission" date="2020-08" db="EMBL/GenBank/DDBJ databases">
        <title>Sequencing the genomes of 1000 actinobacteria strains.</title>
        <authorList>
            <person name="Klenk H.-P."/>
        </authorList>
    </citation>
    <scope>NUCLEOTIDE SEQUENCE [LARGE SCALE GENOMIC DNA]</scope>
    <source>
        <strain evidence="3 4">DSM 45298</strain>
    </source>
</reference>
<feature type="transmembrane region" description="Helical" evidence="1">
    <location>
        <begin position="98"/>
        <end position="116"/>
    </location>
</feature>
<organism evidence="3 4">
    <name type="scientific">Gordonia humi</name>
    <dbReference type="NCBI Taxonomy" id="686429"/>
    <lineage>
        <taxon>Bacteria</taxon>
        <taxon>Bacillati</taxon>
        <taxon>Actinomycetota</taxon>
        <taxon>Actinomycetes</taxon>
        <taxon>Mycobacteriales</taxon>
        <taxon>Gordoniaceae</taxon>
        <taxon>Gordonia</taxon>
    </lineage>
</organism>
<keyword evidence="3" id="KW-0436">Ligase</keyword>
<accession>A0A840EUG5</accession>
<dbReference type="Gene3D" id="3.40.50.12780">
    <property type="entry name" value="N-terminal domain of ligase-like"/>
    <property type="match status" value="1"/>
</dbReference>
<dbReference type="Pfam" id="PF00501">
    <property type="entry name" value="AMP-binding"/>
    <property type="match status" value="1"/>
</dbReference>
<comment type="caution">
    <text evidence="3">The sequence shown here is derived from an EMBL/GenBank/DDBJ whole genome shotgun (WGS) entry which is preliminary data.</text>
</comment>
<dbReference type="EMBL" id="JACIFP010000001">
    <property type="protein sequence ID" value="MBB4133984.1"/>
    <property type="molecule type" value="Genomic_DNA"/>
</dbReference>
<dbReference type="EC" id="6.2.1.3" evidence="3"/>
<keyword evidence="1" id="KW-0472">Membrane</keyword>
<keyword evidence="4" id="KW-1185">Reference proteome</keyword>